<dbReference type="InterPro" id="IPR053378">
    <property type="entry name" value="Prenyl_diphosphate_synthase"/>
</dbReference>
<reference evidence="8 9" key="1">
    <citation type="submission" date="2020-03" db="EMBL/GenBank/DDBJ databases">
        <title>Alteromonas ponticola sp. nov., isolated from seawater.</title>
        <authorList>
            <person name="Yoon J.-H."/>
            <person name="Kim Y.-O."/>
        </authorList>
    </citation>
    <scope>NUCLEOTIDE SEQUENCE [LARGE SCALE GENOMIC DNA]</scope>
    <source>
        <strain evidence="8 9">MYP5</strain>
    </source>
</reference>
<dbReference type="SFLD" id="SFLDG01017">
    <property type="entry name" value="Polyprenyl_Transferase_Like"/>
    <property type="match status" value="1"/>
</dbReference>
<dbReference type="GO" id="GO:0016740">
    <property type="term" value="F:transferase activity"/>
    <property type="evidence" value="ECO:0007669"/>
    <property type="project" value="UniProtKB-KW"/>
</dbReference>
<comment type="caution">
    <text evidence="8">The sequence shown here is derived from an EMBL/GenBank/DDBJ whole genome shotgun (WGS) entry which is preliminary data.</text>
</comment>
<dbReference type="Gene3D" id="1.10.600.10">
    <property type="entry name" value="Farnesyl Diphosphate Synthase"/>
    <property type="match status" value="1"/>
</dbReference>
<keyword evidence="9" id="KW-1185">Reference proteome</keyword>
<keyword evidence="5" id="KW-0460">Magnesium</keyword>
<keyword evidence="6" id="KW-0414">Isoprene biosynthesis</keyword>
<dbReference type="Proteomes" id="UP000709336">
    <property type="component" value="Unassembled WGS sequence"/>
</dbReference>
<comment type="similarity">
    <text evidence="2 7">Belongs to the FPP/GGPP synthase family.</text>
</comment>
<accession>A0ABX1QXG2</accession>
<dbReference type="PROSITE" id="PS00723">
    <property type="entry name" value="POLYPRENYL_SYNTHASE_1"/>
    <property type="match status" value="1"/>
</dbReference>
<dbReference type="InterPro" id="IPR000092">
    <property type="entry name" value="Polyprenyl_synt"/>
</dbReference>
<dbReference type="PANTHER" id="PTHR43281:SF1">
    <property type="entry name" value="FARNESYL DIPHOSPHATE SYNTHASE"/>
    <property type="match status" value="1"/>
</dbReference>
<evidence type="ECO:0000256" key="6">
    <source>
        <dbReference type="ARBA" id="ARBA00023229"/>
    </source>
</evidence>
<evidence type="ECO:0000256" key="5">
    <source>
        <dbReference type="ARBA" id="ARBA00022842"/>
    </source>
</evidence>
<evidence type="ECO:0000313" key="9">
    <source>
        <dbReference type="Proteomes" id="UP000709336"/>
    </source>
</evidence>
<evidence type="ECO:0000313" key="8">
    <source>
        <dbReference type="EMBL" id="NMH58910.1"/>
    </source>
</evidence>
<evidence type="ECO:0000256" key="4">
    <source>
        <dbReference type="ARBA" id="ARBA00022723"/>
    </source>
</evidence>
<dbReference type="CDD" id="cd00685">
    <property type="entry name" value="Trans_IPPS_HT"/>
    <property type="match status" value="1"/>
</dbReference>
<dbReference type="SUPFAM" id="SSF48576">
    <property type="entry name" value="Terpenoid synthases"/>
    <property type="match status" value="1"/>
</dbReference>
<dbReference type="NCBIfam" id="NF045485">
    <property type="entry name" value="FPPsyn"/>
    <property type="match status" value="1"/>
</dbReference>
<dbReference type="InterPro" id="IPR008949">
    <property type="entry name" value="Isoprenoid_synthase_dom_sf"/>
</dbReference>
<keyword evidence="3 7" id="KW-0808">Transferase</keyword>
<name>A0ABX1QXG2_9ALTE</name>
<dbReference type="RefSeq" id="WP_169209493.1">
    <property type="nucleotide sequence ID" value="NZ_JAATNW010000002.1"/>
</dbReference>
<keyword evidence="4" id="KW-0479">Metal-binding</keyword>
<evidence type="ECO:0000256" key="3">
    <source>
        <dbReference type="ARBA" id="ARBA00022679"/>
    </source>
</evidence>
<evidence type="ECO:0000256" key="1">
    <source>
        <dbReference type="ARBA" id="ARBA00001946"/>
    </source>
</evidence>
<sequence>MIFTELHSQVRYKTDHGLRNIIDILPNHAASLKSAMHYALLAGGKRTRPLLVYLMGETIAAEEADMLTISMAIECIHAYSLVHDDLPAMDDDDLRRGKPTCHMAYDEATAILAGDALQSLAFTLLADHPMSSFGNENRIKLVSILAKSAGYLGMCGGQAIDLQSTGRAISLAELTQLHQLKTGALLCACAEMVTTVSPGLSHIHANAFVDYARLIGLIFQIQDDILDVEGHSDVIGKPQGSDLEQGKNTFPALLGLHSAKEELAKLHQQALQALAGLPYNTEALSAFTDFVVKRDH</sequence>
<comment type="cofactor">
    <cofactor evidence="1">
        <name>Mg(2+)</name>
        <dbReference type="ChEBI" id="CHEBI:18420"/>
    </cofactor>
</comment>
<dbReference type="PANTHER" id="PTHR43281">
    <property type="entry name" value="FARNESYL DIPHOSPHATE SYNTHASE"/>
    <property type="match status" value="1"/>
</dbReference>
<gene>
    <name evidence="8" type="ORF">HCJ96_02600</name>
</gene>
<protein>
    <submittedName>
        <fullName evidence="8">Geranyl transferase</fullName>
    </submittedName>
</protein>
<dbReference type="Pfam" id="PF00348">
    <property type="entry name" value="polyprenyl_synt"/>
    <property type="match status" value="1"/>
</dbReference>
<evidence type="ECO:0000256" key="7">
    <source>
        <dbReference type="RuleBase" id="RU004466"/>
    </source>
</evidence>
<organism evidence="8 9">
    <name type="scientific">Alteromonas ponticola</name>
    <dbReference type="NCBI Taxonomy" id="2720613"/>
    <lineage>
        <taxon>Bacteria</taxon>
        <taxon>Pseudomonadati</taxon>
        <taxon>Pseudomonadota</taxon>
        <taxon>Gammaproteobacteria</taxon>
        <taxon>Alteromonadales</taxon>
        <taxon>Alteromonadaceae</taxon>
        <taxon>Alteromonas/Salinimonas group</taxon>
        <taxon>Alteromonas</taxon>
    </lineage>
</organism>
<proteinExistence type="inferred from homology"/>
<dbReference type="PROSITE" id="PS00444">
    <property type="entry name" value="POLYPRENYL_SYNTHASE_2"/>
    <property type="match status" value="1"/>
</dbReference>
<dbReference type="SFLD" id="SFLDS00005">
    <property type="entry name" value="Isoprenoid_Synthase_Type_I"/>
    <property type="match status" value="1"/>
</dbReference>
<evidence type="ECO:0000256" key="2">
    <source>
        <dbReference type="ARBA" id="ARBA00006706"/>
    </source>
</evidence>
<dbReference type="InterPro" id="IPR033749">
    <property type="entry name" value="Polyprenyl_synt_CS"/>
</dbReference>
<dbReference type="EMBL" id="JAATNW010000002">
    <property type="protein sequence ID" value="NMH58910.1"/>
    <property type="molecule type" value="Genomic_DNA"/>
</dbReference>